<dbReference type="InterPro" id="IPR036397">
    <property type="entry name" value="RNaseH_sf"/>
</dbReference>
<name>A0AA36C5B8_9BILA</name>
<evidence type="ECO:0000313" key="1">
    <source>
        <dbReference type="EMBL" id="CAJ0559020.1"/>
    </source>
</evidence>
<feature type="non-terminal residue" evidence="1">
    <location>
        <position position="1"/>
    </location>
</feature>
<protein>
    <submittedName>
        <fullName evidence="1">Uncharacterized protein</fullName>
    </submittedName>
</protein>
<accession>A0AA36C5B8</accession>
<reference evidence="1" key="1">
    <citation type="submission" date="2023-06" db="EMBL/GenBank/DDBJ databases">
        <authorList>
            <person name="Delattre M."/>
        </authorList>
    </citation>
    <scope>NUCLEOTIDE SEQUENCE</scope>
    <source>
        <strain evidence="1">AF72</strain>
    </source>
</reference>
<sequence>MIFSDEKFIRMDPGKAYQFVLSKAATKREVEEELLDLPHGKPTGPGFTFWGGVGGNGQKLPLLVLEQGQTIGGREYRYFLTSHIIPNAELLIGPDFIYQHDWAPGHNDTKTHQMLIEKGIRYLDRSE</sequence>
<dbReference type="EMBL" id="CATQJA010000297">
    <property type="protein sequence ID" value="CAJ0559020.1"/>
    <property type="molecule type" value="Genomic_DNA"/>
</dbReference>
<organism evidence="1 2">
    <name type="scientific">Mesorhabditis spiculigera</name>
    <dbReference type="NCBI Taxonomy" id="96644"/>
    <lineage>
        <taxon>Eukaryota</taxon>
        <taxon>Metazoa</taxon>
        <taxon>Ecdysozoa</taxon>
        <taxon>Nematoda</taxon>
        <taxon>Chromadorea</taxon>
        <taxon>Rhabditida</taxon>
        <taxon>Rhabditina</taxon>
        <taxon>Rhabditomorpha</taxon>
        <taxon>Rhabditoidea</taxon>
        <taxon>Rhabditidae</taxon>
        <taxon>Mesorhabditinae</taxon>
        <taxon>Mesorhabditis</taxon>
    </lineage>
</organism>
<dbReference type="AlphaFoldDB" id="A0AA36C5B8"/>
<comment type="caution">
    <text evidence="1">The sequence shown here is derived from an EMBL/GenBank/DDBJ whole genome shotgun (WGS) entry which is preliminary data.</text>
</comment>
<evidence type="ECO:0000313" key="2">
    <source>
        <dbReference type="Proteomes" id="UP001177023"/>
    </source>
</evidence>
<dbReference type="Proteomes" id="UP001177023">
    <property type="component" value="Unassembled WGS sequence"/>
</dbReference>
<proteinExistence type="predicted"/>
<gene>
    <name evidence="1" type="ORF">MSPICULIGERA_LOCUS1144</name>
</gene>
<dbReference type="Gene3D" id="3.30.420.10">
    <property type="entry name" value="Ribonuclease H-like superfamily/Ribonuclease H"/>
    <property type="match status" value="1"/>
</dbReference>
<dbReference type="GO" id="GO:0003676">
    <property type="term" value="F:nucleic acid binding"/>
    <property type="evidence" value="ECO:0007669"/>
    <property type="project" value="InterPro"/>
</dbReference>
<keyword evidence="2" id="KW-1185">Reference proteome</keyword>